<dbReference type="PANTHER" id="PTHR33705">
    <property type="entry name" value="PHOSPHOCARRIER PROTEIN HPR"/>
    <property type="match status" value="1"/>
</dbReference>
<dbReference type="Proteomes" id="UP000319837">
    <property type="component" value="Unassembled WGS sequence"/>
</dbReference>
<dbReference type="GO" id="GO:0005737">
    <property type="term" value="C:cytoplasm"/>
    <property type="evidence" value="ECO:0007669"/>
    <property type="project" value="UniProtKB-SubCell"/>
</dbReference>
<sequence length="84" mass="9295">MLVTKLTVGLPRGLQARNTTIFVFTARSFNSDVILSKSSNSSDGKEIMKVMDLNVSNGDEVTLYVNGENEMTCMDTLNNFLLDK</sequence>
<dbReference type="Gene3D" id="3.30.1340.10">
    <property type="entry name" value="HPr-like"/>
    <property type="match status" value="1"/>
</dbReference>
<dbReference type="AlphaFoldDB" id="A0A553SUC2"/>
<reference evidence="6" key="1">
    <citation type="submission" date="2018-10" db="EMBL/GenBank/DDBJ databases">
        <title>FDA dAtabase for Regulatory Grade micrObial Sequences (FDA-ARGOS): Supporting development and validation of Infectious Disease Dx tests.</title>
        <authorList>
            <person name="Minogue T."/>
            <person name="Wolcott M."/>
            <person name="Wasieloski L."/>
            <person name="Aguilar W."/>
            <person name="Moore D."/>
            <person name="Tallon L."/>
            <person name="Sadzewicz L."/>
            <person name="Sengamalay N."/>
            <person name="Ott S."/>
            <person name="Godinez A."/>
            <person name="Nagaraj S."/>
            <person name="Vavikolanu K."/>
            <person name="Vyas G."/>
            <person name="Nadendla S."/>
            <person name="George J."/>
            <person name="Sichtig H."/>
        </authorList>
    </citation>
    <scope>NUCLEOTIDE SEQUENCE [LARGE SCALE GENOMIC DNA]</scope>
    <source>
        <strain evidence="6">FDAARGOS_343</strain>
    </source>
</reference>
<keyword evidence="2" id="KW-0963">Cytoplasm</keyword>
<dbReference type="PANTHER" id="PTHR33705:SF2">
    <property type="entry name" value="PHOSPHOCARRIER PROTEIN NPR"/>
    <property type="match status" value="1"/>
</dbReference>
<evidence type="ECO:0000259" key="4">
    <source>
        <dbReference type="PROSITE" id="PS51350"/>
    </source>
</evidence>
<proteinExistence type="predicted"/>
<comment type="subcellular location">
    <subcellularLocation>
        <location evidence="1">Cytoplasm</location>
    </subcellularLocation>
</comment>
<feature type="domain" description="HPr" evidence="4">
    <location>
        <begin position="1"/>
        <end position="84"/>
    </location>
</feature>
<evidence type="ECO:0000313" key="5">
    <source>
        <dbReference type="EMBL" id="TRZ40584.1"/>
    </source>
</evidence>
<evidence type="ECO:0000256" key="1">
    <source>
        <dbReference type="ARBA" id="ARBA00004496"/>
    </source>
</evidence>
<dbReference type="SUPFAM" id="SSF55594">
    <property type="entry name" value="HPr-like"/>
    <property type="match status" value="1"/>
</dbReference>
<dbReference type="Pfam" id="PF00381">
    <property type="entry name" value="PTS-HPr"/>
    <property type="match status" value="1"/>
</dbReference>
<accession>A0A553SUC2</accession>
<dbReference type="InterPro" id="IPR035895">
    <property type="entry name" value="HPr-like_sf"/>
</dbReference>
<dbReference type="NCBIfam" id="TIGR01003">
    <property type="entry name" value="PTS_HPr_family"/>
    <property type="match status" value="1"/>
</dbReference>
<name>A0A553SUC2_NIACI</name>
<dbReference type="GO" id="GO:0009401">
    <property type="term" value="P:phosphoenolpyruvate-dependent sugar phosphotransferase system"/>
    <property type="evidence" value="ECO:0007669"/>
    <property type="project" value="UniProtKB-KW"/>
</dbReference>
<gene>
    <name evidence="5" type="ORF">CEQ21_06695</name>
</gene>
<keyword evidence="3" id="KW-0598">Phosphotransferase system</keyword>
<dbReference type="PROSITE" id="PS51350">
    <property type="entry name" value="PTS_HPR_DOM"/>
    <property type="match status" value="1"/>
</dbReference>
<protein>
    <submittedName>
        <fullName evidence="5">HPr family phosphocarrier protein</fullName>
    </submittedName>
</protein>
<evidence type="ECO:0000256" key="3">
    <source>
        <dbReference type="ARBA" id="ARBA00022683"/>
    </source>
</evidence>
<comment type="caution">
    <text evidence="5">The sequence shown here is derived from an EMBL/GenBank/DDBJ whole genome shotgun (WGS) entry which is preliminary data.</text>
</comment>
<dbReference type="PRINTS" id="PR00107">
    <property type="entry name" value="PHOSPHOCPHPR"/>
</dbReference>
<dbReference type="EMBL" id="RIBP01000001">
    <property type="protein sequence ID" value="TRZ40584.1"/>
    <property type="molecule type" value="Genomic_DNA"/>
</dbReference>
<organism evidence="5 6">
    <name type="scientific">Niallia circulans</name>
    <name type="common">Bacillus circulans</name>
    <dbReference type="NCBI Taxonomy" id="1397"/>
    <lineage>
        <taxon>Bacteria</taxon>
        <taxon>Bacillati</taxon>
        <taxon>Bacillota</taxon>
        <taxon>Bacilli</taxon>
        <taxon>Bacillales</taxon>
        <taxon>Bacillaceae</taxon>
        <taxon>Niallia</taxon>
    </lineage>
</organism>
<dbReference type="InterPro" id="IPR050399">
    <property type="entry name" value="HPr"/>
</dbReference>
<dbReference type="RefSeq" id="WP_185763973.1">
    <property type="nucleotide sequence ID" value="NZ_RIBP01000001.1"/>
</dbReference>
<dbReference type="InterPro" id="IPR000032">
    <property type="entry name" value="HPr-like"/>
</dbReference>
<evidence type="ECO:0000256" key="2">
    <source>
        <dbReference type="ARBA" id="ARBA00022490"/>
    </source>
</evidence>
<evidence type="ECO:0000313" key="6">
    <source>
        <dbReference type="Proteomes" id="UP000319837"/>
    </source>
</evidence>